<dbReference type="Pfam" id="PF25273">
    <property type="entry name" value="DUF7869"/>
    <property type="match status" value="1"/>
</dbReference>
<proteinExistence type="predicted"/>
<organism evidence="2 3">
    <name type="scientific">Phaedon cochleariae</name>
    <name type="common">Mustard beetle</name>
    <dbReference type="NCBI Taxonomy" id="80249"/>
    <lineage>
        <taxon>Eukaryota</taxon>
        <taxon>Metazoa</taxon>
        <taxon>Ecdysozoa</taxon>
        <taxon>Arthropoda</taxon>
        <taxon>Hexapoda</taxon>
        <taxon>Insecta</taxon>
        <taxon>Pterygota</taxon>
        <taxon>Neoptera</taxon>
        <taxon>Endopterygota</taxon>
        <taxon>Coleoptera</taxon>
        <taxon>Polyphaga</taxon>
        <taxon>Cucujiformia</taxon>
        <taxon>Chrysomeloidea</taxon>
        <taxon>Chrysomelidae</taxon>
        <taxon>Chrysomelinae</taxon>
        <taxon>Chrysomelini</taxon>
        <taxon>Phaedon</taxon>
    </lineage>
</organism>
<keyword evidence="3" id="KW-1185">Reference proteome</keyword>
<dbReference type="InterPro" id="IPR057191">
    <property type="entry name" value="DUF7869"/>
</dbReference>
<name>A0A9N9SA04_PHACE</name>
<reference evidence="2" key="2">
    <citation type="submission" date="2022-10" db="EMBL/GenBank/DDBJ databases">
        <authorList>
            <consortium name="ENA_rothamsted_submissions"/>
            <consortium name="culmorum"/>
            <person name="King R."/>
        </authorList>
    </citation>
    <scope>NUCLEOTIDE SEQUENCE</scope>
</reference>
<dbReference type="OrthoDB" id="6749779at2759"/>
<feature type="domain" description="DUF7869" evidence="1">
    <location>
        <begin position="43"/>
        <end position="137"/>
    </location>
</feature>
<evidence type="ECO:0000313" key="3">
    <source>
        <dbReference type="Proteomes" id="UP001153737"/>
    </source>
</evidence>
<sequence length="273" mass="31790">MKVFTLDLQQVLPTPYLPTGAVFYKRQLHTYNLTIHQCDNSMSTHYMWNEYIAGRGANDIASCLYEHLMNLPPEIEHIILYSDTCGGQNKNTHIAAMFTYIISIHPTLQVIDHKFLIPGHTHMECDSDLAKIEKFKKKSPFPIYVPRDWYQLVRVAGKGKFSVEIMSRQDFMDFASLLKGPYCTKKVNEDVEKFQWRPIKWLRYQKSEEMGTILYKHSLACDEAFRKIKRKSGKREEPPSNIIVPLSFEGPRKIDPKKCKDLQDMLPLIENDA</sequence>
<protein>
    <recommendedName>
        <fullName evidence="1">DUF7869 domain-containing protein</fullName>
    </recommendedName>
</protein>
<dbReference type="AlphaFoldDB" id="A0A9N9SA04"/>
<dbReference type="PANTHER" id="PTHR10773">
    <property type="entry name" value="DNA-DIRECTED RNA POLYMERASES I, II, AND III SUBUNIT RPABC2"/>
    <property type="match status" value="1"/>
</dbReference>
<dbReference type="EMBL" id="OU896717">
    <property type="protein sequence ID" value="CAG9814715.1"/>
    <property type="molecule type" value="Genomic_DNA"/>
</dbReference>
<gene>
    <name evidence="2" type="ORF">PHAECO_LOCUS2778</name>
</gene>
<accession>A0A9N9SA04</accession>
<reference evidence="2" key="1">
    <citation type="submission" date="2022-01" db="EMBL/GenBank/DDBJ databases">
        <authorList>
            <person name="King R."/>
        </authorList>
    </citation>
    <scope>NUCLEOTIDE SEQUENCE</scope>
</reference>
<dbReference type="PANTHER" id="PTHR10773:SF19">
    <property type="match status" value="1"/>
</dbReference>
<evidence type="ECO:0000259" key="1">
    <source>
        <dbReference type="Pfam" id="PF25273"/>
    </source>
</evidence>
<evidence type="ECO:0000313" key="2">
    <source>
        <dbReference type="EMBL" id="CAG9814715.1"/>
    </source>
</evidence>
<dbReference type="Proteomes" id="UP001153737">
    <property type="component" value="Chromosome 11"/>
</dbReference>